<dbReference type="InterPro" id="IPR036116">
    <property type="entry name" value="FN3_sf"/>
</dbReference>
<sequence length="673" mass="73302">MKKELLILVALIFAVNLNSQAHDFSVMYNGDSIYYKITSSAFPRSVAVTYRGNYYSAYFYEYTGAVSIPDSVEYNGNYYKVTSIGNYAFYYCTGLTSITIPNSITSIENNAFESCFGLTSITIPDSVTSIGNWTFCNCTGLTSATIPNSITSITYYSFAGCNSLTSITIPNSVTSIGESAFIFCSGLTSITIPNSVTSIGESAFSECTGLTSITIPNSVTSIGESAFSECTGLTSITIPNSITSISNSIFWGCVGLTTVTIPNSVNTIEYGAFSYCSGLTSITIPNSVTSIGSLAFYNCTGLTSITNQAINPPTIQTNSFNGISSIIPVYVPCNSVQSYQSALNWSFFTNYVGFTSLQYINTSICEGSIYTDYGANIDSAGVYTLVSGCDSVILTLSVNPTSEINYYDTICGGVQYSNYGFSFTADTTGIYTQNLQTINGCDSIIKLNLVVNPSYNDTIFGEICEGEAYTQFGFNVDSTGFYTQNMQTTIGCDSVVNLSLIVKPIYNIPHDLNAQVISDYIELTWQGDSSSTYVIYRNDDSLTTTTTPMYLDYDIISEQTYCYKVKSTNGVCESEFSDTICKTYLGLEDISLSNIQTKLYPNPTNSKSYLEIEGLVSEADVLVYDIVGRVIQKYKINQGTKELEIDLSTYSKGVYSIRIVNESINQTKKLVVQ</sequence>
<gene>
    <name evidence="2" type="ORF">SDC9_37579</name>
</gene>
<dbReference type="InterPro" id="IPR053139">
    <property type="entry name" value="Surface_bspA-like"/>
</dbReference>
<dbReference type="Gene3D" id="2.60.40.10">
    <property type="entry name" value="Immunoglobulins"/>
    <property type="match status" value="1"/>
</dbReference>
<evidence type="ECO:0000259" key="1">
    <source>
        <dbReference type="Pfam" id="PF18962"/>
    </source>
</evidence>
<dbReference type="InterPro" id="IPR013783">
    <property type="entry name" value="Ig-like_fold"/>
</dbReference>
<evidence type="ECO:0000313" key="2">
    <source>
        <dbReference type="EMBL" id="MPL91507.1"/>
    </source>
</evidence>
<dbReference type="SUPFAM" id="SSF49265">
    <property type="entry name" value="Fibronectin type III"/>
    <property type="match status" value="1"/>
</dbReference>
<proteinExistence type="predicted"/>
<dbReference type="EMBL" id="VSSQ01000331">
    <property type="protein sequence ID" value="MPL91507.1"/>
    <property type="molecule type" value="Genomic_DNA"/>
</dbReference>
<accession>A0A644VJT9</accession>
<dbReference type="AlphaFoldDB" id="A0A644VJT9"/>
<dbReference type="InterPro" id="IPR026444">
    <property type="entry name" value="Secre_tail"/>
</dbReference>
<dbReference type="Pfam" id="PF13306">
    <property type="entry name" value="LRR_5"/>
    <property type="match status" value="1"/>
</dbReference>
<name>A0A644VJT9_9ZZZZ</name>
<dbReference type="SUPFAM" id="SSF52058">
    <property type="entry name" value="L domain-like"/>
    <property type="match status" value="2"/>
</dbReference>
<protein>
    <recommendedName>
        <fullName evidence="1">Secretion system C-terminal sorting domain-containing protein</fullName>
    </recommendedName>
</protein>
<dbReference type="NCBIfam" id="TIGR04183">
    <property type="entry name" value="Por_Secre_tail"/>
    <property type="match status" value="1"/>
</dbReference>
<dbReference type="PANTHER" id="PTHR45661:SF3">
    <property type="entry name" value="IG-LIKE DOMAIN-CONTAINING PROTEIN"/>
    <property type="match status" value="1"/>
</dbReference>
<feature type="domain" description="Secretion system C-terminal sorting" evidence="1">
    <location>
        <begin position="599"/>
        <end position="672"/>
    </location>
</feature>
<dbReference type="InterPro" id="IPR026906">
    <property type="entry name" value="LRR_5"/>
</dbReference>
<dbReference type="Gene3D" id="3.80.10.10">
    <property type="entry name" value="Ribonuclease Inhibitor"/>
    <property type="match status" value="1"/>
</dbReference>
<dbReference type="Gene3D" id="3.40.50.12480">
    <property type="match status" value="2"/>
</dbReference>
<dbReference type="InterPro" id="IPR032675">
    <property type="entry name" value="LRR_dom_sf"/>
</dbReference>
<comment type="caution">
    <text evidence="2">The sequence shown here is derived from an EMBL/GenBank/DDBJ whole genome shotgun (WGS) entry which is preliminary data.</text>
</comment>
<dbReference type="PANTHER" id="PTHR45661">
    <property type="entry name" value="SURFACE ANTIGEN"/>
    <property type="match status" value="1"/>
</dbReference>
<organism evidence="2">
    <name type="scientific">bioreactor metagenome</name>
    <dbReference type="NCBI Taxonomy" id="1076179"/>
    <lineage>
        <taxon>unclassified sequences</taxon>
        <taxon>metagenomes</taxon>
        <taxon>ecological metagenomes</taxon>
    </lineage>
</organism>
<dbReference type="Pfam" id="PF18962">
    <property type="entry name" value="Por_Secre_tail"/>
    <property type="match status" value="1"/>
</dbReference>
<reference evidence="2" key="1">
    <citation type="submission" date="2019-08" db="EMBL/GenBank/DDBJ databases">
        <authorList>
            <person name="Kucharzyk K."/>
            <person name="Murdoch R.W."/>
            <person name="Higgins S."/>
            <person name="Loffler F."/>
        </authorList>
    </citation>
    <scope>NUCLEOTIDE SEQUENCE</scope>
</reference>